<dbReference type="InterPro" id="IPR011006">
    <property type="entry name" value="CheY-like_superfamily"/>
</dbReference>
<dbReference type="InterPro" id="IPR036097">
    <property type="entry name" value="HisK_dim/P_sf"/>
</dbReference>
<dbReference type="OrthoDB" id="502671at2"/>
<evidence type="ECO:0000259" key="7">
    <source>
        <dbReference type="PROSITE" id="PS50110"/>
    </source>
</evidence>
<dbReference type="CDD" id="cd17546">
    <property type="entry name" value="REC_hyHK_CKI1_RcsC-like"/>
    <property type="match status" value="1"/>
</dbReference>
<protein>
    <recommendedName>
        <fullName evidence="2">histidine kinase</fullName>
        <ecNumber evidence="2">2.7.13.3</ecNumber>
    </recommendedName>
</protein>
<dbReference type="Pfam" id="PF00512">
    <property type="entry name" value="HisKA"/>
    <property type="match status" value="1"/>
</dbReference>
<dbReference type="EC" id="2.7.13.3" evidence="2"/>
<gene>
    <name evidence="8" type="ORF">WN50_00670</name>
</gene>
<dbReference type="PROSITE" id="PS50110">
    <property type="entry name" value="RESPONSE_REGULATORY"/>
    <property type="match status" value="1"/>
</dbReference>
<dbReference type="Pfam" id="PF00072">
    <property type="entry name" value="Response_reg"/>
    <property type="match status" value="1"/>
</dbReference>
<evidence type="ECO:0000256" key="2">
    <source>
        <dbReference type="ARBA" id="ARBA00012438"/>
    </source>
</evidence>
<comment type="catalytic activity">
    <reaction evidence="1">
        <text>ATP + protein L-histidine = ADP + protein N-phospho-L-histidine.</text>
        <dbReference type="EC" id="2.7.13.3"/>
    </reaction>
</comment>
<dbReference type="SMART" id="SM00388">
    <property type="entry name" value="HisKA"/>
    <property type="match status" value="1"/>
</dbReference>
<sequence length="317" mass="35808">MKKISSILTIFPLLDVLPEHFQILITYPALLILSTVLCIALALVYRINIIKPPKKQAKTKTLRMKEQLNTALQQTNDQLEKRLEERSQAKLVAEAANQAKSQLIANLSPELKTSLNTILASAQILQRDPNLNSKQKESVDVIYNCGFHLLLLIDERLDISKSKVDQIELDAIFDPQNIIGFSGDKCKILVVDDSSENRLVLKNLLELWGFTVEEANNGQEGLEKIKAFQPDLVITDLIMPVLDGLEMVKQLRLSLEYNYLPVIATSGSASNQDQKLALENGCSDWITKPIQVDELLQKLQTYLQLIWIYAEEDIVEK</sequence>
<organism evidence="8 9">
    <name type="scientific">Limnoraphis robusta CS-951</name>
    <dbReference type="NCBI Taxonomy" id="1637645"/>
    <lineage>
        <taxon>Bacteria</taxon>
        <taxon>Bacillati</taxon>
        <taxon>Cyanobacteriota</taxon>
        <taxon>Cyanophyceae</taxon>
        <taxon>Oscillatoriophycideae</taxon>
        <taxon>Oscillatoriales</taxon>
        <taxon>Sirenicapillariaceae</taxon>
        <taxon>Limnoraphis</taxon>
    </lineage>
</organism>
<reference evidence="8 9" key="1">
    <citation type="submission" date="2015-06" db="EMBL/GenBank/DDBJ databases">
        <title>Draft genome assembly of filamentous brackish cyanobacterium Limnoraphis robusta strain CS-951.</title>
        <authorList>
            <person name="Willis A."/>
            <person name="Parks M."/>
            <person name="Burford M.A."/>
        </authorList>
    </citation>
    <scope>NUCLEOTIDE SEQUENCE [LARGE SCALE GENOMIC DNA]</scope>
    <source>
        <strain evidence="8 9">CS-951</strain>
    </source>
</reference>
<comment type="caution">
    <text evidence="8">The sequence shown here is derived from an EMBL/GenBank/DDBJ whole genome shotgun (WGS) entry which is preliminary data.</text>
</comment>
<keyword evidence="3 4" id="KW-0597">Phosphoprotein</keyword>
<dbReference type="Proteomes" id="UP000033607">
    <property type="component" value="Unassembled WGS sequence"/>
</dbReference>
<dbReference type="SMART" id="SM00448">
    <property type="entry name" value="REC"/>
    <property type="match status" value="1"/>
</dbReference>
<feature type="domain" description="Response regulatory" evidence="7">
    <location>
        <begin position="187"/>
        <end position="303"/>
    </location>
</feature>
<dbReference type="InterPro" id="IPR003661">
    <property type="entry name" value="HisK_dim/P_dom"/>
</dbReference>
<dbReference type="GO" id="GO:0000155">
    <property type="term" value="F:phosphorelay sensor kinase activity"/>
    <property type="evidence" value="ECO:0007669"/>
    <property type="project" value="InterPro"/>
</dbReference>
<dbReference type="EMBL" id="LATL02000332">
    <property type="protein sequence ID" value="KKD39902.1"/>
    <property type="molecule type" value="Genomic_DNA"/>
</dbReference>
<keyword evidence="6" id="KW-1133">Transmembrane helix</keyword>
<evidence type="ECO:0000313" key="8">
    <source>
        <dbReference type="EMBL" id="KKD39902.1"/>
    </source>
</evidence>
<keyword evidence="6" id="KW-0812">Transmembrane</keyword>
<name>A0A0F5YML1_9CYAN</name>
<dbReference type="RefSeq" id="WP_046276565.1">
    <property type="nucleotide sequence ID" value="NZ_LATL02000332.1"/>
</dbReference>
<evidence type="ECO:0000313" key="9">
    <source>
        <dbReference type="Proteomes" id="UP000033607"/>
    </source>
</evidence>
<dbReference type="PANTHER" id="PTHR43719:SF28">
    <property type="entry name" value="PEROXIDE STRESS-ACTIVATED HISTIDINE KINASE MAK1-RELATED"/>
    <property type="match status" value="1"/>
</dbReference>
<dbReference type="Gene3D" id="3.40.50.2300">
    <property type="match status" value="1"/>
</dbReference>
<dbReference type="PANTHER" id="PTHR43719">
    <property type="entry name" value="TWO-COMPONENT HISTIDINE KINASE"/>
    <property type="match status" value="1"/>
</dbReference>
<accession>A0A0F5YML1</accession>
<dbReference type="Gene3D" id="1.10.287.130">
    <property type="match status" value="1"/>
</dbReference>
<evidence type="ECO:0000256" key="6">
    <source>
        <dbReference type="SAM" id="Phobius"/>
    </source>
</evidence>
<feature type="coiled-coil region" evidence="5">
    <location>
        <begin position="62"/>
        <end position="89"/>
    </location>
</feature>
<dbReference type="InterPro" id="IPR050956">
    <property type="entry name" value="2C_system_His_kinase"/>
</dbReference>
<feature type="modified residue" description="4-aspartylphosphate" evidence="4">
    <location>
        <position position="236"/>
    </location>
</feature>
<evidence type="ECO:0000256" key="3">
    <source>
        <dbReference type="ARBA" id="ARBA00022553"/>
    </source>
</evidence>
<evidence type="ECO:0000256" key="4">
    <source>
        <dbReference type="PROSITE-ProRule" id="PRU00169"/>
    </source>
</evidence>
<dbReference type="InterPro" id="IPR001789">
    <property type="entry name" value="Sig_transdc_resp-reg_receiver"/>
</dbReference>
<keyword evidence="5" id="KW-0175">Coiled coil</keyword>
<feature type="transmembrane region" description="Helical" evidence="6">
    <location>
        <begin position="28"/>
        <end position="48"/>
    </location>
</feature>
<evidence type="ECO:0000256" key="5">
    <source>
        <dbReference type="SAM" id="Coils"/>
    </source>
</evidence>
<dbReference type="SUPFAM" id="SSF52172">
    <property type="entry name" value="CheY-like"/>
    <property type="match status" value="1"/>
</dbReference>
<dbReference type="AlphaFoldDB" id="A0A0F5YML1"/>
<dbReference type="SUPFAM" id="SSF47384">
    <property type="entry name" value="Homodimeric domain of signal transducing histidine kinase"/>
    <property type="match status" value="1"/>
</dbReference>
<proteinExistence type="predicted"/>
<evidence type="ECO:0000256" key="1">
    <source>
        <dbReference type="ARBA" id="ARBA00000085"/>
    </source>
</evidence>
<dbReference type="CDD" id="cd00082">
    <property type="entry name" value="HisKA"/>
    <property type="match status" value="1"/>
</dbReference>
<keyword evidence="6" id="KW-0472">Membrane</keyword>